<dbReference type="InterPro" id="IPR053156">
    <property type="entry name" value="T6SS_TssM-like"/>
</dbReference>
<feature type="transmembrane region" description="Helical" evidence="1">
    <location>
        <begin position="360"/>
        <end position="384"/>
    </location>
</feature>
<evidence type="ECO:0000313" key="5">
    <source>
        <dbReference type="EMBL" id="BDD52895.1"/>
    </source>
</evidence>
<keyword evidence="1" id="KW-1133">Transmembrane helix</keyword>
<evidence type="ECO:0000259" key="2">
    <source>
        <dbReference type="Pfam" id="PF06744"/>
    </source>
</evidence>
<evidence type="ECO:0000259" key="4">
    <source>
        <dbReference type="Pfam" id="PF21070"/>
    </source>
</evidence>
<feature type="domain" description="IcmF-related" evidence="3">
    <location>
        <begin position="413"/>
        <end position="725"/>
    </location>
</feature>
<dbReference type="Pfam" id="PF06761">
    <property type="entry name" value="IcmF-related"/>
    <property type="match status" value="1"/>
</dbReference>
<proteinExistence type="predicted"/>
<evidence type="ECO:0000313" key="6">
    <source>
        <dbReference type="Proteomes" id="UP001320460"/>
    </source>
</evidence>
<gene>
    <name evidence="5" type="ORF">PDTA9734_43820</name>
</gene>
<protein>
    <submittedName>
        <fullName evidence="5">Type VI secretion protein VasK</fullName>
    </submittedName>
</protein>
<keyword evidence="1" id="KW-0472">Membrane</keyword>
<keyword evidence="1" id="KW-0812">Transmembrane</keyword>
<dbReference type="PANTHER" id="PTHR36153">
    <property type="entry name" value="INNER MEMBRANE PROTEIN-RELATED"/>
    <property type="match status" value="1"/>
</dbReference>
<organism evidence="5 6">
    <name type="scientific">Phytobacter diazotrophicus</name>
    <dbReference type="NCBI Taxonomy" id="395631"/>
    <lineage>
        <taxon>Bacteria</taxon>
        <taxon>Pseudomonadati</taxon>
        <taxon>Pseudomonadota</taxon>
        <taxon>Gammaproteobacteria</taxon>
        <taxon>Enterobacterales</taxon>
        <taxon>Enterobacteriaceae</taxon>
        <taxon>Phytobacter</taxon>
    </lineage>
</organism>
<name>A0ABM7W0Q2_9ENTR</name>
<keyword evidence="6" id="KW-1185">Reference proteome</keyword>
<sequence length="1123" mass="126171">MVTELNRLRPRSFSRPIMFFTVTVVIALCTLIYRKPMLVGVESGSLQQTYWMAGVIAGGLIFLIIMGAYNLLNRHSAIQDFEIRRQLAAGDDYRPVTEKKVDNCNPVWGEMASFVRTRYGFFWRYKIRLLLIIGEPAEVESIAPGLTEQHWLEGDGIVLIHGGRALAEPDAELLASLRKLRRHRPLDGVVWPLTAKQSQQSAQMDKAWRGLTDSGKRLGFQAPLYLWQICDDGGYQTERTTQAVGCLLPEHCTAEHLASMLEAQTPQLTEQGMQQLLRDNRHDFLLRLAHSLQKEGVAHWQNTLKPLLSGGAYSLSLRGLMFSPKHVARADTAPHAWLPSPVWAGITDDKVRGRKVGFPWAHAMMAMLGIMVMVWGTGLLTSFLTNRMLIQDTAAQTAHALNTRLPLSEQLIALHTLQSELERLQYRVRHGAPWYQRFGLERNTQLLDVAFPGYEQAASRLVRDVAATYLQNQLKAFVALPPDSPQRTATSEQRYKQLKALLMMSRPEKADAAFFSATLMADGLRYPGGAEGLSQSIVPSLLAFWATNLAEHPQWKAALQPELTATVRKILLRQIGLRNAENTLYQNVLKQVSRNYADMTLTDMTSDTQADALFSTEQIVPGMFTRQAWEGQVKEAIEQVVAARREEIDWVLSDREKGASSDVSPETLRARLTERYFTDFAGSWLSFLNSLRWKKEATLSGVLDQLTLMADAHQSPLIALMDTLAWQAATGRPNRGLSDSLTISAKALFNGEDQGRQDETPPGPLDKTFAPLLRLTGERAAGSGYATLSLQTYLTRVSRVRLKLQQVINAPDPQEMTQQLAQTVFQGKTVDLIDTRDYGRLVAASLGETWSGFGQALFVRPVEQAWRQVLTPAAESLNRQWQRAIVSQWEQDFAGRYPFSATQNDASLPLLAQYLRDGGRIHQYLATHLGGVLRREGRDWVTDATNTQGLVVNPAFLRSLNQLGDITDAAFASGDAGIHFDLRAKPARDVMKTQLTVDGQILEYFNQKERWQRFTWPGEQWHPGASLSWTSTQNSERILADYRGSWSLIRLLEQAEVTQLDSSSYKVLWRAPDGLPLHYLMRVEQGKGPMALLALRNFRLPQQIFLTGNVMAESQEQGEHEDE</sequence>
<dbReference type="InterPro" id="IPR009612">
    <property type="entry name" value="IcmF-rel"/>
</dbReference>
<accession>A0ABM7W0Q2</accession>
<dbReference type="InterPro" id="IPR010623">
    <property type="entry name" value="IcmF_C"/>
</dbReference>
<feature type="transmembrane region" description="Helical" evidence="1">
    <location>
        <begin position="12"/>
        <end position="33"/>
    </location>
</feature>
<evidence type="ECO:0000259" key="3">
    <source>
        <dbReference type="Pfam" id="PF06761"/>
    </source>
</evidence>
<dbReference type="RefSeq" id="WP_232034359.1">
    <property type="nucleotide sequence ID" value="NZ_AP025334.1"/>
</dbReference>
<feature type="domain" description="Type VI secretion system component TssM1 helical" evidence="4">
    <location>
        <begin position="872"/>
        <end position="976"/>
    </location>
</feature>
<dbReference type="Pfam" id="PF06744">
    <property type="entry name" value="IcmF_C"/>
    <property type="match status" value="1"/>
</dbReference>
<dbReference type="EMBL" id="AP025334">
    <property type="protein sequence ID" value="BDD52895.1"/>
    <property type="molecule type" value="Genomic_DNA"/>
</dbReference>
<dbReference type="InterPro" id="IPR048677">
    <property type="entry name" value="TssM1_hel"/>
</dbReference>
<feature type="transmembrane region" description="Helical" evidence="1">
    <location>
        <begin position="49"/>
        <end position="72"/>
    </location>
</feature>
<dbReference type="Proteomes" id="UP001320460">
    <property type="component" value="Chromosome"/>
</dbReference>
<dbReference type="PANTHER" id="PTHR36153:SF1">
    <property type="entry name" value="TYPE VI SECRETION SYSTEM COMPONENT TSSM1"/>
    <property type="match status" value="1"/>
</dbReference>
<feature type="domain" description="Type VI secretion system IcmF C-terminal" evidence="2">
    <location>
        <begin position="980"/>
        <end position="1084"/>
    </location>
</feature>
<reference evidence="5 6" key="1">
    <citation type="submission" date="2021-12" db="EMBL/GenBank/DDBJ databases">
        <title>Complete genome sequence of Phytobacter diazotrophicus TA9734.</title>
        <authorList>
            <person name="Kubota H."/>
            <person name="Nakayama Y."/>
            <person name="Ariyoshi T."/>
        </authorList>
    </citation>
    <scope>NUCLEOTIDE SEQUENCE [LARGE SCALE GENOMIC DNA]</scope>
    <source>
        <strain evidence="5 6">TA9734</strain>
    </source>
</reference>
<dbReference type="Pfam" id="PF21070">
    <property type="entry name" value="IcmF_helical"/>
    <property type="match status" value="1"/>
</dbReference>
<evidence type="ECO:0000256" key="1">
    <source>
        <dbReference type="SAM" id="Phobius"/>
    </source>
</evidence>